<feature type="domain" description="Integrase DNA-binding" evidence="3">
    <location>
        <begin position="3"/>
        <end position="68"/>
    </location>
</feature>
<dbReference type="InterPro" id="IPR038488">
    <property type="entry name" value="Integrase_DNA-bd_sf"/>
</dbReference>
<gene>
    <name evidence="4" type="ORF">JHT90_01885</name>
</gene>
<dbReference type="InterPro" id="IPR025166">
    <property type="entry name" value="Integrase_DNA_bind_dom"/>
</dbReference>
<keyword evidence="2" id="KW-0229">DNA integration</keyword>
<reference evidence="4 5" key="1">
    <citation type="submission" date="2021-01" db="EMBL/GenBank/DDBJ databases">
        <title>Entomomonas sp. F2A isolated from a house cricket (Acheta domesticus).</title>
        <authorList>
            <person name="Spergser J."/>
            <person name="Busse H.-J."/>
        </authorList>
    </citation>
    <scope>NUCLEOTIDE SEQUENCE [LARGE SCALE GENOMIC DNA]</scope>
    <source>
        <strain evidence="4 5">F2A</strain>
    </source>
</reference>
<accession>A0A974RYL8</accession>
<evidence type="ECO:0000313" key="5">
    <source>
        <dbReference type="Proteomes" id="UP000595278"/>
    </source>
</evidence>
<dbReference type="KEGG" id="eaz:JHT90_01885"/>
<evidence type="ECO:0000259" key="3">
    <source>
        <dbReference type="Pfam" id="PF13356"/>
    </source>
</evidence>
<dbReference type="Proteomes" id="UP000595278">
    <property type="component" value="Chromosome"/>
</dbReference>
<proteinExistence type="inferred from homology"/>
<evidence type="ECO:0000256" key="1">
    <source>
        <dbReference type="ARBA" id="ARBA00008857"/>
    </source>
</evidence>
<dbReference type="Gene3D" id="3.30.160.390">
    <property type="entry name" value="Integrase, DNA-binding domain"/>
    <property type="match status" value="1"/>
</dbReference>
<dbReference type="RefSeq" id="WP_201093431.1">
    <property type="nucleotide sequence ID" value="NZ_CP067393.1"/>
</dbReference>
<dbReference type="Pfam" id="PF13356">
    <property type="entry name" value="Arm-DNA-bind_3"/>
    <property type="match status" value="1"/>
</dbReference>
<evidence type="ECO:0000256" key="2">
    <source>
        <dbReference type="ARBA" id="ARBA00022908"/>
    </source>
</evidence>
<dbReference type="EMBL" id="CP067393">
    <property type="protein sequence ID" value="QQP86029.1"/>
    <property type="molecule type" value="Genomic_DNA"/>
</dbReference>
<dbReference type="PANTHER" id="PTHR30629:SF2">
    <property type="entry name" value="PROPHAGE INTEGRASE INTS-RELATED"/>
    <property type="match status" value="1"/>
</dbReference>
<protein>
    <submittedName>
        <fullName evidence="4">DUF4102 domain-containing protein</fullName>
    </submittedName>
</protein>
<dbReference type="InterPro" id="IPR050808">
    <property type="entry name" value="Phage_Integrase"/>
</dbReference>
<keyword evidence="5" id="KW-1185">Reference proteome</keyword>
<name>A0A974RYL8_9GAMM</name>
<sequence>MALTDAVVRQAKPKQKSYTLKDFDGLYLFIAPNNTKSWHFRYQFKNKGVRISLGTYPELGLRDARILRYYAHSIYRHI</sequence>
<dbReference type="PANTHER" id="PTHR30629">
    <property type="entry name" value="PROPHAGE INTEGRASE"/>
    <property type="match status" value="1"/>
</dbReference>
<organism evidence="4 5">
    <name type="scientific">Entomomonas asaccharolytica</name>
    <dbReference type="NCBI Taxonomy" id="2785331"/>
    <lineage>
        <taxon>Bacteria</taxon>
        <taxon>Pseudomonadati</taxon>
        <taxon>Pseudomonadota</taxon>
        <taxon>Gammaproteobacteria</taxon>
        <taxon>Pseudomonadales</taxon>
        <taxon>Pseudomonadaceae</taxon>
        <taxon>Entomomonas</taxon>
    </lineage>
</organism>
<dbReference type="GO" id="GO:0015074">
    <property type="term" value="P:DNA integration"/>
    <property type="evidence" value="ECO:0007669"/>
    <property type="project" value="UniProtKB-KW"/>
</dbReference>
<evidence type="ECO:0000313" key="4">
    <source>
        <dbReference type="EMBL" id="QQP86029.1"/>
    </source>
</evidence>
<dbReference type="AlphaFoldDB" id="A0A974RYL8"/>
<comment type="similarity">
    <text evidence="1">Belongs to the 'phage' integrase family.</text>
</comment>